<sequence length="238" mass="25859">MTIRVLICDELPVIGDGLRTLLDAVPDIDVIGSTDNGMEAIVLVRTARPDVVVTDLTLRTISGLEMIRRLGKEEARPNIVVFTRLSDADKTVSDVLHTGASCLLGKDASPQELVTAIRAAAVGRTVLAPDIAHRLVEWFREQPDSAEPAPCPEVDELTPREREVTQMVARGMSTEEVARELTIGVATVRTHLYRVRTKLGARDRAQLVSLAYRSGLIQPAGRAPGEEEPGARQDLRAG</sequence>
<dbReference type="SUPFAM" id="SSF52172">
    <property type="entry name" value="CheY-like"/>
    <property type="match status" value="1"/>
</dbReference>
<dbReference type="Gene3D" id="3.40.50.2300">
    <property type="match status" value="1"/>
</dbReference>
<dbReference type="CDD" id="cd17535">
    <property type="entry name" value="REC_NarL-like"/>
    <property type="match status" value="1"/>
</dbReference>
<reference evidence="10 11" key="2">
    <citation type="submission" date="2018-12" db="EMBL/GenBank/DDBJ databases">
        <title>Complete genome sequence of Streptomyces ficellus NRRL8067, the producer of ficellomycin, feldamycin and nojirimycin.</title>
        <authorList>
            <person name="Zhang H."/>
            <person name="Yue R."/>
            <person name="Liu Y."/>
            <person name="Li M."/>
            <person name="Mu H."/>
            <person name="Zhang J."/>
        </authorList>
    </citation>
    <scope>NUCLEOTIDE SEQUENCE [LARGE SCALE GENOMIC DNA]</scope>
    <source>
        <strain evidence="10 11">NRRL 8067</strain>
    </source>
</reference>
<feature type="domain" description="HTH luxR-type" evidence="7">
    <location>
        <begin position="150"/>
        <end position="215"/>
    </location>
</feature>
<evidence type="ECO:0000313" key="11">
    <source>
        <dbReference type="Proteomes" id="UP000422572"/>
    </source>
</evidence>
<keyword evidence="4" id="KW-0804">Transcription</keyword>
<dbReference type="InterPro" id="IPR001789">
    <property type="entry name" value="Sig_transdc_resp-reg_receiver"/>
</dbReference>
<protein>
    <submittedName>
        <fullName evidence="10">DNA-binding response regulator</fullName>
    </submittedName>
    <submittedName>
        <fullName evidence="9">LuxR family transcriptional regulator</fullName>
    </submittedName>
</protein>
<dbReference type="PANTHER" id="PTHR43214">
    <property type="entry name" value="TWO-COMPONENT RESPONSE REGULATOR"/>
    <property type="match status" value="1"/>
</dbReference>
<dbReference type="PROSITE" id="PS50043">
    <property type="entry name" value="HTH_LUXR_2"/>
    <property type="match status" value="1"/>
</dbReference>
<dbReference type="SMART" id="SM00448">
    <property type="entry name" value="REC"/>
    <property type="match status" value="1"/>
</dbReference>
<keyword evidence="2" id="KW-0805">Transcription regulation</keyword>
<dbReference type="SUPFAM" id="SSF46894">
    <property type="entry name" value="C-terminal effector domain of the bipartite response regulators"/>
    <property type="match status" value="1"/>
</dbReference>
<dbReference type="OrthoDB" id="4116209at2"/>
<evidence type="ECO:0000256" key="6">
    <source>
        <dbReference type="SAM" id="MobiDB-lite"/>
    </source>
</evidence>
<reference evidence="9" key="1">
    <citation type="submission" date="2017-01" db="EMBL/GenBank/DDBJ databases">
        <title>Identification and characterization of the ficellomycin biosynthesis gene cluster from Streptomyces ficellus NRRL8067.</title>
        <authorList>
            <person name="Zhang H."/>
        </authorList>
    </citation>
    <scope>NUCLEOTIDE SEQUENCE</scope>
    <source>
        <strain evidence="9">NRRL8067</strain>
    </source>
</reference>
<evidence type="ECO:0000256" key="5">
    <source>
        <dbReference type="PROSITE-ProRule" id="PRU00169"/>
    </source>
</evidence>
<dbReference type="InterPro" id="IPR058245">
    <property type="entry name" value="NreC/VraR/RcsB-like_REC"/>
</dbReference>
<evidence type="ECO:0000256" key="3">
    <source>
        <dbReference type="ARBA" id="ARBA00023125"/>
    </source>
</evidence>
<dbReference type="EMBL" id="CP034279">
    <property type="protein sequence ID" value="QGV82500.1"/>
    <property type="molecule type" value="Genomic_DNA"/>
</dbReference>
<dbReference type="KEGG" id="sfic:EIZ62_06150"/>
<dbReference type="InterPro" id="IPR000792">
    <property type="entry name" value="Tscrpt_reg_LuxR_C"/>
</dbReference>
<evidence type="ECO:0000259" key="7">
    <source>
        <dbReference type="PROSITE" id="PS50043"/>
    </source>
</evidence>
<evidence type="ECO:0000256" key="1">
    <source>
        <dbReference type="ARBA" id="ARBA00022553"/>
    </source>
</evidence>
<feature type="compositionally biased region" description="Basic and acidic residues" evidence="6">
    <location>
        <begin position="229"/>
        <end position="238"/>
    </location>
</feature>
<accession>A0A1W5T2H0</accession>
<dbReference type="SMART" id="SM00421">
    <property type="entry name" value="HTH_LUXR"/>
    <property type="match status" value="1"/>
</dbReference>
<proteinExistence type="predicted"/>
<name>A0A1W5T2H0_9ACTN</name>
<keyword evidence="1 5" id="KW-0597">Phosphoprotein</keyword>
<evidence type="ECO:0000259" key="8">
    <source>
        <dbReference type="PROSITE" id="PS50110"/>
    </source>
</evidence>
<dbReference type="PANTHER" id="PTHR43214:SF24">
    <property type="entry name" value="TRANSCRIPTIONAL REGULATORY PROTEIN NARL-RELATED"/>
    <property type="match status" value="1"/>
</dbReference>
<dbReference type="GO" id="GO:0006355">
    <property type="term" value="P:regulation of DNA-templated transcription"/>
    <property type="evidence" value="ECO:0007669"/>
    <property type="project" value="InterPro"/>
</dbReference>
<feature type="domain" description="Response regulatory" evidence="8">
    <location>
        <begin position="4"/>
        <end position="121"/>
    </location>
</feature>
<keyword evidence="11" id="KW-1185">Reference proteome</keyword>
<dbReference type="InterPro" id="IPR039420">
    <property type="entry name" value="WalR-like"/>
</dbReference>
<organism evidence="9">
    <name type="scientific">Streptomyces ficellus</name>
    <dbReference type="NCBI Taxonomy" id="1977088"/>
    <lineage>
        <taxon>Bacteria</taxon>
        <taxon>Bacillati</taxon>
        <taxon>Actinomycetota</taxon>
        <taxon>Actinomycetes</taxon>
        <taxon>Kitasatosporales</taxon>
        <taxon>Streptomycetaceae</taxon>
        <taxon>Streptomyces</taxon>
    </lineage>
</organism>
<dbReference type="GO" id="GO:0000160">
    <property type="term" value="P:phosphorelay signal transduction system"/>
    <property type="evidence" value="ECO:0007669"/>
    <property type="project" value="InterPro"/>
</dbReference>
<dbReference type="InterPro" id="IPR011006">
    <property type="entry name" value="CheY-like_superfamily"/>
</dbReference>
<evidence type="ECO:0000256" key="2">
    <source>
        <dbReference type="ARBA" id="ARBA00023015"/>
    </source>
</evidence>
<evidence type="ECO:0000313" key="10">
    <source>
        <dbReference type="EMBL" id="QGV82500.1"/>
    </source>
</evidence>
<dbReference type="Proteomes" id="UP000422572">
    <property type="component" value="Chromosome"/>
</dbReference>
<evidence type="ECO:0000256" key="4">
    <source>
        <dbReference type="ARBA" id="ARBA00023163"/>
    </source>
</evidence>
<feature type="modified residue" description="4-aspartylphosphate" evidence="5">
    <location>
        <position position="55"/>
    </location>
</feature>
<dbReference type="PRINTS" id="PR00038">
    <property type="entry name" value="HTHLUXR"/>
</dbReference>
<dbReference type="InterPro" id="IPR016032">
    <property type="entry name" value="Sig_transdc_resp-reg_C-effctor"/>
</dbReference>
<dbReference type="GO" id="GO:0003677">
    <property type="term" value="F:DNA binding"/>
    <property type="evidence" value="ECO:0007669"/>
    <property type="project" value="UniProtKB-KW"/>
</dbReference>
<dbReference type="Pfam" id="PF00072">
    <property type="entry name" value="Response_reg"/>
    <property type="match status" value="1"/>
</dbReference>
<dbReference type="EMBL" id="KY454693">
    <property type="protein sequence ID" value="ARF06225.1"/>
    <property type="molecule type" value="Genomic_DNA"/>
</dbReference>
<dbReference type="CDD" id="cd06170">
    <property type="entry name" value="LuxR_C_like"/>
    <property type="match status" value="1"/>
</dbReference>
<dbReference type="Pfam" id="PF00196">
    <property type="entry name" value="GerE"/>
    <property type="match status" value="1"/>
</dbReference>
<dbReference type="PROSITE" id="PS00622">
    <property type="entry name" value="HTH_LUXR_1"/>
    <property type="match status" value="1"/>
</dbReference>
<feature type="region of interest" description="Disordered" evidence="6">
    <location>
        <begin position="219"/>
        <end position="238"/>
    </location>
</feature>
<dbReference type="AlphaFoldDB" id="A0A1W5T2H0"/>
<keyword evidence="3 10" id="KW-0238">DNA-binding</keyword>
<evidence type="ECO:0000313" key="9">
    <source>
        <dbReference type="EMBL" id="ARF06225.1"/>
    </source>
</evidence>
<gene>
    <name evidence="10" type="ORF">EIZ62_06150</name>
</gene>
<dbReference type="PROSITE" id="PS50110">
    <property type="entry name" value="RESPONSE_REGULATORY"/>
    <property type="match status" value="1"/>
</dbReference>